<dbReference type="GO" id="GO:0009294">
    <property type="term" value="P:DNA-mediated transformation"/>
    <property type="evidence" value="ECO:0007669"/>
    <property type="project" value="InterPro"/>
</dbReference>
<organism evidence="2 3">
    <name type="scientific">Catenuloplanes indicus</name>
    <dbReference type="NCBI Taxonomy" id="137267"/>
    <lineage>
        <taxon>Bacteria</taxon>
        <taxon>Bacillati</taxon>
        <taxon>Actinomycetota</taxon>
        <taxon>Actinomycetes</taxon>
        <taxon>Micromonosporales</taxon>
        <taxon>Micromonosporaceae</taxon>
        <taxon>Catenuloplanes</taxon>
    </lineage>
</organism>
<protein>
    <submittedName>
        <fullName evidence="2">Rossmann fold nucleotide-binding protein DprA/Smf involved in DNA uptake</fullName>
    </submittedName>
</protein>
<dbReference type="AlphaFoldDB" id="A0AAE3VTK4"/>
<evidence type="ECO:0000313" key="3">
    <source>
        <dbReference type="Proteomes" id="UP001240236"/>
    </source>
</evidence>
<dbReference type="PANTHER" id="PTHR38440:SF1">
    <property type="entry name" value="UPF0398 PROTEIN SPR0331"/>
    <property type="match status" value="1"/>
</dbReference>
<keyword evidence="3" id="KW-1185">Reference proteome</keyword>
<comment type="caution">
    <text evidence="2">The sequence shown here is derived from an EMBL/GenBank/DDBJ whole genome shotgun (WGS) entry which is preliminary data.</text>
</comment>
<dbReference type="SUPFAM" id="SSF102405">
    <property type="entry name" value="MCP/YpsA-like"/>
    <property type="match status" value="1"/>
</dbReference>
<accession>A0AAE3VTK4</accession>
<dbReference type="Gene3D" id="3.40.50.450">
    <property type="match status" value="1"/>
</dbReference>
<dbReference type="RefSeq" id="WP_307234007.1">
    <property type="nucleotide sequence ID" value="NZ_JAUSUZ010000001.1"/>
</dbReference>
<reference evidence="2 3" key="1">
    <citation type="submission" date="2023-07" db="EMBL/GenBank/DDBJ databases">
        <title>Sequencing the genomes of 1000 actinobacteria strains.</title>
        <authorList>
            <person name="Klenk H.-P."/>
        </authorList>
    </citation>
    <scope>NUCLEOTIDE SEQUENCE [LARGE SCALE GENOMIC DNA]</scope>
    <source>
        <strain evidence="2 3">DSM 44709</strain>
    </source>
</reference>
<dbReference type="Proteomes" id="UP001240236">
    <property type="component" value="Unassembled WGS sequence"/>
</dbReference>
<evidence type="ECO:0000313" key="2">
    <source>
        <dbReference type="EMBL" id="MDQ0363402.1"/>
    </source>
</evidence>
<dbReference type="InterPro" id="IPR010697">
    <property type="entry name" value="YspA"/>
</dbReference>
<sequence>MTWPAVALTGHRDLGDATDWVAGQLADGARRLADQGTTVGASGMALGADTLWARAVLAAGMQLHAVIPFEAQADRWTPEQQAQWLRLRGLAARETVCGPNPRDHVRATAALHYRNQVLIAAAEGLVVVWDGRRRGGTWSALLFAATLHHEVVWIDPVRRQTIRTAAAALAS</sequence>
<dbReference type="PANTHER" id="PTHR38440">
    <property type="entry name" value="UPF0398 PROTEIN YPSA"/>
    <property type="match status" value="1"/>
</dbReference>
<evidence type="ECO:0000259" key="1">
    <source>
        <dbReference type="Pfam" id="PF02481"/>
    </source>
</evidence>
<gene>
    <name evidence="2" type="ORF">J2S42_000071</name>
</gene>
<dbReference type="Pfam" id="PF02481">
    <property type="entry name" value="DNA_processg_A"/>
    <property type="match status" value="1"/>
</dbReference>
<feature type="domain" description="Smf/DprA SLOG" evidence="1">
    <location>
        <begin position="4"/>
        <end position="156"/>
    </location>
</feature>
<proteinExistence type="predicted"/>
<dbReference type="InterPro" id="IPR057666">
    <property type="entry name" value="DrpA_SLOG"/>
</dbReference>
<dbReference type="EMBL" id="JAUSUZ010000001">
    <property type="protein sequence ID" value="MDQ0363402.1"/>
    <property type="molecule type" value="Genomic_DNA"/>
</dbReference>
<name>A0AAE3VTK4_9ACTN</name>